<dbReference type="CDD" id="cd05353">
    <property type="entry name" value="hydroxyacyl-CoA-like_DH_SDR_c-like"/>
    <property type="match status" value="1"/>
</dbReference>
<keyword evidence="2" id="KW-0560">Oxidoreductase</keyword>
<evidence type="ECO:0000313" key="5">
    <source>
        <dbReference type="EMBL" id="PRP84988.1"/>
    </source>
</evidence>
<protein>
    <submittedName>
        <fullName evidence="5">Hydroxysteroid (17-beta) dehydrogenase 4</fullName>
    </submittedName>
</protein>
<dbReference type="InterPro" id="IPR020904">
    <property type="entry name" value="Sc_DH/Rdtase_CS"/>
</dbReference>
<dbReference type="Gene3D" id="3.40.50.720">
    <property type="entry name" value="NAD(P)-binding Rossmann-like Domain"/>
    <property type="match status" value="1"/>
</dbReference>
<dbReference type="AlphaFoldDB" id="A0A2P6NM51"/>
<dbReference type="GO" id="GO:0016491">
    <property type="term" value="F:oxidoreductase activity"/>
    <property type="evidence" value="ECO:0007669"/>
    <property type="project" value="UniProtKB-KW"/>
</dbReference>
<name>A0A2P6NM51_9EUKA</name>
<organism evidence="5 6">
    <name type="scientific">Planoprotostelium fungivorum</name>
    <dbReference type="NCBI Taxonomy" id="1890364"/>
    <lineage>
        <taxon>Eukaryota</taxon>
        <taxon>Amoebozoa</taxon>
        <taxon>Evosea</taxon>
        <taxon>Variosea</taxon>
        <taxon>Cavosteliida</taxon>
        <taxon>Cavosteliaceae</taxon>
        <taxon>Planoprotostelium</taxon>
    </lineage>
</organism>
<comment type="caution">
    <text evidence="5">The sequence shown here is derived from an EMBL/GenBank/DDBJ whole genome shotgun (WGS) entry which is preliminary data.</text>
</comment>
<dbReference type="PROSITE" id="PS00061">
    <property type="entry name" value="ADH_SHORT"/>
    <property type="match status" value="1"/>
</dbReference>
<dbReference type="STRING" id="1890364.A0A2P6NM51"/>
<dbReference type="EMBL" id="MDYQ01000052">
    <property type="protein sequence ID" value="PRP84988.1"/>
    <property type="molecule type" value="Genomic_DNA"/>
</dbReference>
<keyword evidence="6" id="KW-1185">Reference proteome</keyword>
<proteinExistence type="inferred from homology"/>
<comment type="similarity">
    <text evidence="1 3">Belongs to the short-chain dehydrogenases/reductases (SDR) family.</text>
</comment>
<dbReference type="OrthoDB" id="3592703at2759"/>
<dbReference type="InterPro" id="IPR036291">
    <property type="entry name" value="NAD(P)-bd_dom_sf"/>
</dbReference>
<dbReference type="PANTHER" id="PTHR45024:SF2">
    <property type="entry name" value="SCP2 DOMAIN-CONTAINING PROTEIN"/>
    <property type="match status" value="1"/>
</dbReference>
<dbReference type="InterPro" id="IPR051687">
    <property type="entry name" value="Peroxisomal_Beta-Oxidation"/>
</dbReference>
<evidence type="ECO:0000313" key="6">
    <source>
        <dbReference type="Proteomes" id="UP000241769"/>
    </source>
</evidence>
<accession>A0A2P6NM51</accession>
<evidence type="ECO:0000259" key="4">
    <source>
        <dbReference type="SMART" id="SM00822"/>
    </source>
</evidence>
<evidence type="ECO:0000256" key="1">
    <source>
        <dbReference type="ARBA" id="ARBA00006484"/>
    </source>
</evidence>
<dbReference type="InterPro" id="IPR057326">
    <property type="entry name" value="KR_dom"/>
</dbReference>
<reference evidence="5 6" key="1">
    <citation type="journal article" date="2018" name="Genome Biol. Evol.">
        <title>Multiple Roots of Fruiting Body Formation in Amoebozoa.</title>
        <authorList>
            <person name="Hillmann F."/>
            <person name="Forbes G."/>
            <person name="Novohradska S."/>
            <person name="Ferling I."/>
            <person name="Riege K."/>
            <person name="Groth M."/>
            <person name="Westermann M."/>
            <person name="Marz M."/>
            <person name="Spaller T."/>
            <person name="Winckler T."/>
            <person name="Schaap P."/>
            <person name="Glockner G."/>
        </authorList>
    </citation>
    <scope>NUCLEOTIDE SEQUENCE [LARGE SCALE GENOMIC DNA]</scope>
    <source>
        <strain evidence="5 6">Jena</strain>
    </source>
</reference>
<dbReference type="SUPFAM" id="SSF51735">
    <property type="entry name" value="NAD(P)-binding Rossmann-fold domains"/>
    <property type="match status" value="1"/>
</dbReference>
<dbReference type="PANTHER" id="PTHR45024">
    <property type="entry name" value="DEHYDROGENASES, SHORT CHAIN"/>
    <property type="match status" value="1"/>
</dbReference>
<dbReference type="PRINTS" id="PR00080">
    <property type="entry name" value="SDRFAMILY"/>
</dbReference>
<dbReference type="Gene3D" id="1.10.287.4290">
    <property type="match status" value="1"/>
</dbReference>
<dbReference type="InterPro" id="IPR002347">
    <property type="entry name" value="SDR_fam"/>
</dbReference>
<dbReference type="Proteomes" id="UP000241769">
    <property type="component" value="Unassembled WGS sequence"/>
</dbReference>
<dbReference type="InParanoid" id="A0A2P6NM51"/>
<gene>
    <name evidence="5" type="ORF">PROFUN_07276</name>
</gene>
<dbReference type="FunCoup" id="A0A2P6NM51">
    <property type="interactions" value="49"/>
</dbReference>
<dbReference type="PRINTS" id="PR00081">
    <property type="entry name" value="GDHRDH"/>
</dbReference>
<evidence type="ECO:0000256" key="2">
    <source>
        <dbReference type="ARBA" id="ARBA00023002"/>
    </source>
</evidence>
<evidence type="ECO:0000256" key="3">
    <source>
        <dbReference type="RuleBase" id="RU000363"/>
    </source>
</evidence>
<sequence length="315" mass="33904">MSNQLRYDGQVAVITGAGNGLGKVYALFFASRGAKVVVNDLGGSMSGSCRSLLYHFANYVTGDGASNRAADLVVEEIKKAGGEAVADYNSVSDNGAGIIKTAVEKFGRVDILINNAGILRDTSFVKMTEKDWDAVYSVHVKGTFLVTKAAWDVMRKQSYGRIINVTSTAGLYGNFGQANYSMAKLGLLGLAKTLALEGEGKGILVNTIAPLAASRLTETALPAEILNFLKPEAVIPLVGYLCHSSCSENGQVYEVGAGWFAKLRWQRSEGLLLDPKKGLTPEDVRDQWNKVEDWNRVSYPVSASDSFAEIMKAKL</sequence>
<dbReference type="SMART" id="SM00822">
    <property type="entry name" value="PKS_KR"/>
    <property type="match status" value="1"/>
</dbReference>
<feature type="domain" description="Ketoreductase" evidence="4">
    <location>
        <begin position="10"/>
        <end position="214"/>
    </location>
</feature>
<dbReference type="Pfam" id="PF00106">
    <property type="entry name" value="adh_short"/>
    <property type="match status" value="1"/>
</dbReference>